<evidence type="ECO:0000256" key="2">
    <source>
        <dbReference type="ARBA" id="ARBA00022448"/>
    </source>
</evidence>
<comment type="similarity">
    <text evidence="8">Belongs to the TRAP transporter small permease family.</text>
</comment>
<evidence type="ECO:0000256" key="9">
    <source>
        <dbReference type="SAM" id="Phobius"/>
    </source>
</evidence>
<keyword evidence="4" id="KW-0997">Cell inner membrane</keyword>
<keyword evidence="5 9" id="KW-0812">Transmembrane</keyword>
<keyword evidence="2" id="KW-0813">Transport</keyword>
<feature type="transmembrane region" description="Helical" evidence="9">
    <location>
        <begin position="77"/>
        <end position="94"/>
    </location>
</feature>
<dbReference type="GO" id="GO:0015740">
    <property type="term" value="P:C4-dicarboxylate transport"/>
    <property type="evidence" value="ECO:0007669"/>
    <property type="project" value="TreeGrafter"/>
</dbReference>
<dbReference type="InterPro" id="IPR055348">
    <property type="entry name" value="DctQ"/>
</dbReference>
<feature type="transmembrane region" description="Helical" evidence="9">
    <location>
        <begin position="6"/>
        <end position="27"/>
    </location>
</feature>
<accession>A0A2U1JYS8</accession>
<keyword evidence="3" id="KW-1003">Cell membrane</keyword>
<feature type="transmembrane region" description="Helical" evidence="9">
    <location>
        <begin position="39"/>
        <end position="65"/>
    </location>
</feature>
<evidence type="ECO:0000313" key="11">
    <source>
        <dbReference type="EMBL" id="PWA10380.1"/>
    </source>
</evidence>
<keyword evidence="7 9" id="KW-0472">Membrane</keyword>
<organism evidence="11 12">
    <name type="scientific">Pueribacillus theae</name>
    <dbReference type="NCBI Taxonomy" id="2171751"/>
    <lineage>
        <taxon>Bacteria</taxon>
        <taxon>Bacillati</taxon>
        <taxon>Bacillota</taxon>
        <taxon>Bacilli</taxon>
        <taxon>Bacillales</taxon>
        <taxon>Bacillaceae</taxon>
        <taxon>Pueribacillus</taxon>
    </lineage>
</organism>
<dbReference type="InterPro" id="IPR007387">
    <property type="entry name" value="TRAP_DctQ"/>
</dbReference>
<gene>
    <name evidence="11" type="ORF">DCC39_11120</name>
</gene>
<evidence type="ECO:0000256" key="4">
    <source>
        <dbReference type="ARBA" id="ARBA00022519"/>
    </source>
</evidence>
<dbReference type="GO" id="GO:0022857">
    <property type="term" value="F:transmembrane transporter activity"/>
    <property type="evidence" value="ECO:0007669"/>
    <property type="project" value="TreeGrafter"/>
</dbReference>
<feature type="transmembrane region" description="Helical" evidence="9">
    <location>
        <begin position="115"/>
        <end position="137"/>
    </location>
</feature>
<dbReference type="PANTHER" id="PTHR35011">
    <property type="entry name" value="2,3-DIKETO-L-GULONATE TRAP TRANSPORTER SMALL PERMEASE PROTEIN YIAM"/>
    <property type="match status" value="1"/>
</dbReference>
<comment type="caution">
    <text evidence="11">The sequence shown here is derived from an EMBL/GenBank/DDBJ whole genome shotgun (WGS) entry which is preliminary data.</text>
</comment>
<dbReference type="AlphaFoldDB" id="A0A2U1JYS8"/>
<evidence type="ECO:0000259" key="10">
    <source>
        <dbReference type="Pfam" id="PF04290"/>
    </source>
</evidence>
<name>A0A2U1JYS8_9BACI</name>
<evidence type="ECO:0000256" key="6">
    <source>
        <dbReference type="ARBA" id="ARBA00022989"/>
    </source>
</evidence>
<dbReference type="Proteomes" id="UP000245998">
    <property type="component" value="Unassembled WGS sequence"/>
</dbReference>
<reference evidence="11 12" key="1">
    <citation type="submission" date="2018-04" db="EMBL/GenBank/DDBJ databases">
        <title>Camelliibacillus theae gen. nov., sp. nov., isolated from Pu'er tea.</title>
        <authorList>
            <person name="Niu L."/>
        </authorList>
    </citation>
    <scope>NUCLEOTIDE SEQUENCE [LARGE SCALE GENOMIC DNA]</scope>
    <source>
        <strain evidence="11 12">T8</strain>
    </source>
</reference>
<evidence type="ECO:0000313" key="12">
    <source>
        <dbReference type="Proteomes" id="UP000245998"/>
    </source>
</evidence>
<evidence type="ECO:0000256" key="5">
    <source>
        <dbReference type="ARBA" id="ARBA00022692"/>
    </source>
</evidence>
<comment type="subcellular location">
    <subcellularLocation>
        <location evidence="1">Cell inner membrane</location>
        <topology evidence="1">Multi-pass membrane protein</topology>
    </subcellularLocation>
</comment>
<evidence type="ECO:0000256" key="1">
    <source>
        <dbReference type="ARBA" id="ARBA00004429"/>
    </source>
</evidence>
<feature type="domain" description="Tripartite ATP-independent periplasmic transporters DctQ component" evidence="10">
    <location>
        <begin position="51"/>
        <end position="179"/>
    </location>
</feature>
<keyword evidence="12" id="KW-1185">Reference proteome</keyword>
<dbReference type="PANTHER" id="PTHR35011:SF10">
    <property type="entry name" value="TRAP TRANSPORTER SMALL PERMEASE PROTEIN"/>
    <property type="match status" value="1"/>
</dbReference>
<evidence type="ECO:0000256" key="8">
    <source>
        <dbReference type="ARBA" id="ARBA00038436"/>
    </source>
</evidence>
<protein>
    <recommendedName>
        <fullName evidence="10">Tripartite ATP-independent periplasmic transporters DctQ component domain-containing protein</fullName>
    </recommendedName>
</protein>
<dbReference type="OrthoDB" id="2877624at2"/>
<evidence type="ECO:0000256" key="7">
    <source>
        <dbReference type="ARBA" id="ARBA00023136"/>
    </source>
</evidence>
<feature type="transmembrane region" description="Helical" evidence="9">
    <location>
        <begin position="157"/>
        <end position="184"/>
    </location>
</feature>
<keyword evidence="6 9" id="KW-1133">Transmembrane helix</keyword>
<evidence type="ECO:0000256" key="3">
    <source>
        <dbReference type="ARBA" id="ARBA00022475"/>
    </source>
</evidence>
<proteinExistence type="inferred from homology"/>
<dbReference type="GO" id="GO:0005886">
    <property type="term" value="C:plasma membrane"/>
    <property type="evidence" value="ECO:0007669"/>
    <property type="project" value="UniProtKB-SubCell"/>
</dbReference>
<sequence length="204" mass="23255">MWDYFILLGVLKDYIPILIVWGGKKMAHITSLFNRIEKILLATSAFTLLVMMLWIFTDVILRFFLNRPIPGTIELTGEYLMVLLVYLSLSYTYKVDGHVKVTMFEEKFSINIKKITTFITNLLAAFFFIYISILNFLNGLEHFQMGIKSSGVLNYPLAPAFMIISLGLLTISLRLLIECIAILIQQNTKKPSIADSNKGLKSTI</sequence>
<dbReference type="EMBL" id="QCZG01000022">
    <property type="protein sequence ID" value="PWA10380.1"/>
    <property type="molecule type" value="Genomic_DNA"/>
</dbReference>
<dbReference type="Pfam" id="PF04290">
    <property type="entry name" value="DctQ"/>
    <property type="match status" value="1"/>
</dbReference>